<sequence>MMSFLSEYSGLIEIGSSLLMALIWILYLQLFWNQLQRQRRTELLIQIGGKPDSGATIIVTNLGLEPVALQEILLTVPEADGEGEHVAAVSQKGDGVVDGSKPQHLGTGTLNSGASLDVGPVTQLFRRLSQMADHEITVENVSWFRITLVAITASNTEIAAAERAFEVEGKGASLRILPTSITARQIRNRRERRSLDRTVHTIMRRDSVTTSPRSRRTHEIEARAAR</sequence>
<dbReference type="RefSeq" id="WP_109534708.1">
    <property type="nucleotide sequence ID" value="NZ_QEYD01000012.1"/>
</dbReference>
<feature type="transmembrane region" description="Helical" evidence="2">
    <location>
        <begin position="12"/>
        <end position="32"/>
    </location>
</feature>
<feature type="region of interest" description="Disordered" evidence="1">
    <location>
        <begin position="205"/>
        <end position="226"/>
    </location>
</feature>
<dbReference type="EMBL" id="QEYD01000012">
    <property type="protein sequence ID" value="PWE27164.1"/>
    <property type="molecule type" value="Genomic_DNA"/>
</dbReference>
<dbReference type="GeneID" id="94366754"/>
<keyword evidence="4" id="KW-1185">Reference proteome</keyword>
<gene>
    <name evidence="3" type="ORF">C4N9_17820</name>
</gene>
<keyword evidence="2" id="KW-0812">Transmembrane</keyword>
<comment type="caution">
    <text evidence="3">The sequence shown here is derived from an EMBL/GenBank/DDBJ whole genome shotgun (WGS) entry which is preliminary data.</text>
</comment>
<evidence type="ECO:0000256" key="2">
    <source>
        <dbReference type="SAM" id="Phobius"/>
    </source>
</evidence>
<dbReference type="OrthoDB" id="7406133at2"/>
<accession>A0A2U2C5U3</accession>
<evidence type="ECO:0000313" key="3">
    <source>
        <dbReference type="EMBL" id="PWE27164.1"/>
    </source>
</evidence>
<dbReference type="AlphaFoldDB" id="A0A2U2C5U3"/>
<feature type="compositionally biased region" description="Basic and acidic residues" evidence="1">
    <location>
        <begin position="217"/>
        <end position="226"/>
    </location>
</feature>
<proteinExistence type="predicted"/>
<protein>
    <submittedName>
        <fullName evidence="3">Uncharacterized protein</fullName>
    </submittedName>
</protein>
<keyword evidence="2" id="KW-1133">Transmembrane helix</keyword>
<name>A0A2U2C5U3_9RHOB</name>
<dbReference type="Proteomes" id="UP000244940">
    <property type="component" value="Unassembled WGS sequence"/>
</dbReference>
<organism evidence="3 4">
    <name type="scientific">Pararhodobacter marinus</name>
    <dbReference type="NCBI Taxonomy" id="2184063"/>
    <lineage>
        <taxon>Bacteria</taxon>
        <taxon>Pseudomonadati</taxon>
        <taxon>Pseudomonadota</taxon>
        <taxon>Alphaproteobacteria</taxon>
        <taxon>Rhodobacterales</taxon>
        <taxon>Paracoccaceae</taxon>
        <taxon>Pararhodobacter</taxon>
    </lineage>
</organism>
<keyword evidence="2" id="KW-0472">Membrane</keyword>
<evidence type="ECO:0000256" key="1">
    <source>
        <dbReference type="SAM" id="MobiDB-lite"/>
    </source>
</evidence>
<evidence type="ECO:0000313" key="4">
    <source>
        <dbReference type="Proteomes" id="UP000244940"/>
    </source>
</evidence>
<reference evidence="3 4" key="1">
    <citation type="submission" date="2018-05" db="EMBL/GenBank/DDBJ databases">
        <title>Pararhodobacter marina sp. nov., isolated from deep-sea water of the Indian Ocean.</title>
        <authorList>
            <person name="Lai Q.Sr."/>
            <person name="Liu X."/>
            <person name="Shao Z."/>
        </authorList>
    </citation>
    <scope>NUCLEOTIDE SEQUENCE [LARGE SCALE GENOMIC DNA]</scope>
    <source>
        <strain evidence="3 4">CIC4N-9</strain>
    </source>
</reference>